<evidence type="ECO:0000313" key="3">
    <source>
        <dbReference type="Proteomes" id="UP000319837"/>
    </source>
</evidence>
<evidence type="ECO:0000313" key="2">
    <source>
        <dbReference type="EMBL" id="TRZ38677.1"/>
    </source>
</evidence>
<accession>A0A553SNY5</accession>
<dbReference type="Gene3D" id="3.20.20.370">
    <property type="entry name" value="Glycoside hydrolase/deacetylase"/>
    <property type="match status" value="1"/>
</dbReference>
<dbReference type="Proteomes" id="UP000319837">
    <property type="component" value="Unassembled WGS sequence"/>
</dbReference>
<dbReference type="GO" id="GO:0016810">
    <property type="term" value="F:hydrolase activity, acting on carbon-nitrogen (but not peptide) bonds"/>
    <property type="evidence" value="ECO:0007669"/>
    <property type="project" value="InterPro"/>
</dbReference>
<dbReference type="RefSeq" id="WP_185766919.1">
    <property type="nucleotide sequence ID" value="NZ_RIBP01000004.1"/>
</dbReference>
<dbReference type="CDD" id="cd10950">
    <property type="entry name" value="CE4_BsYlxY_like"/>
    <property type="match status" value="1"/>
</dbReference>
<dbReference type="Pfam" id="PF01522">
    <property type="entry name" value="Polysacc_deac_1"/>
    <property type="match status" value="1"/>
</dbReference>
<comment type="caution">
    <text evidence="2">The sequence shown here is derived from an EMBL/GenBank/DDBJ whole genome shotgun (WGS) entry which is preliminary data.</text>
</comment>
<gene>
    <name evidence="2" type="ORF">CEQ21_25250</name>
</gene>
<dbReference type="PANTHER" id="PTHR10587:SF80">
    <property type="entry name" value="CHITOOLIGOSACCHARIDE DEACETYLASE"/>
    <property type="match status" value="1"/>
</dbReference>
<dbReference type="EMBL" id="RIBP01000004">
    <property type="protein sequence ID" value="TRZ38677.1"/>
    <property type="molecule type" value="Genomic_DNA"/>
</dbReference>
<reference evidence="3" key="1">
    <citation type="submission" date="2018-10" db="EMBL/GenBank/DDBJ databases">
        <title>FDA dAtabase for Regulatory Grade micrObial Sequences (FDA-ARGOS): Supporting development and validation of Infectious Disease Dx tests.</title>
        <authorList>
            <person name="Minogue T."/>
            <person name="Wolcott M."/>
            <person name="Wasieloski L."/>
            <person name="Aguilar W."/>
            <person name="Moore D."/>
            <person name="Tallon L."/>
            <person name="Sadzewicz L."/>
            <person name="Sengamalay N."/>
            <person name="Ott S."/>
            <person name="Godinez A."/>
            <person name="Nagaraj S."/>
            <person name="Vavikolanu K."/>
            <person name="Vyas G."/>
            <person name="Nadendla S."/>
            <person name="George J."/>
            <person name="Sichtig H."/>
        </authorList>
    </citation>
    <scope>NUCLEOTIDE SEQUENCE [LARGE SCALE GENOMIC DNA]</scope>
    <source>
        <strain evidence="3">FDAARGOS_343</strain>
    </source>
</reference>
<dbReference type="GO" id="GO:0016020">
    <property type="term" value="C:membrane"/>
    <property type="evidence" value="ECO:0007669"/>
    <property type="project" value="TreeGrafter"/>
</dbReference>
<dbReference type="InterPro" id="IPR050248">
    <property type="entry name" value="Polysacc_deacetylase_ArnD"/>
</dbReference>
<dbReference type="NCBIfam" id="TIGR02873">
    <property type="entry name" value="spore_ylxY"/>
    <property type="match status" value="1"/>
</dbReference>
<dbReference type="AlphaFoldDB" id="A0A553SNY5"/>
<dbReference type="GO" id="GO:0005975">
    <property type="term" value="P:carbohydrate metabolic process"/>
    <property type="evidence" value="ECO:0007669"/>
    <property type="project" value="InterPro"/>
</dbReference>
<proteinExistence type="predicted"/>
<dbReference type="SUPFAM" id="SSF88713">
    <property type="entry name" value="Glycoside hydrolase/deacetylase"/>
    <property type="match status" value="1"/>
</dbReference>
<dbReference type="InterPro" id="IPR014228">
    <property type="entry name" value="Spore_polysacc_deacetyl_YlxY"/>
</dbReference>
<organism evidence="2 3">
    <name type="scientific">Niallia circulans</name>
    <name type="common">Bacillus circulans</name>
    <dbReference type="NCBI Taxonomy" id="1397"/>
    <lineage>
        <taxon>Bacteria</taxon>
        <taxon>Bacillati</taxon>
        <taxon>Bacillota</taxon>
        <taxon>Bacilli</taxon>
        <taxon>Bacillales</taxon>
        <taxon>Bacillaceae</taxon>
        <taxon>Niallia</taxon>
    </lineage>
</organism>
<evidence type="ECO:0000259" key="1">
    <source>
        <dbReference type="PROSITE" id="PS51677"/>
    </source>
</evidence>
<dbReference type="PANTHER" id="PTHR10587">
    <property type="entry name" value="GLYCOSYL TRANSFERASE-RELATED"/>
    <property type="match status" value="1"/>
</dbReference>
<protein>
    <recommendedName>
        <fullName evidence="1">NodB homology domain-containing protein</fullName>
    </recommendedName>
</protein>
<dbReference type="InterPro" id="IPR011330">
    <property type="entry name" value="Glyco_hydro/deAcase_b/a-brl"/>
</dbReference>
<sequence length="320" mass="36002">MKRIIPMAGILLAAWIVVNNPLSNTYVASLVDNRESITVSKDSSNLLETIESNAKKYRVDAVDAKIDPVWKAIPGINGLEVDIKASYNKMKKDGVFDEHKLVYKQLKPEIHLNDLSASPIYKGNPEKEMVSFLINVAWGNEYLPDILATLKKQNVKASFFLEGRWVQKNPELAKMIVEAGHEVGNHSYTHPDMSKISEAKIREEITKTNDVIEATTGKKVTWLAPPSGYYNDAVVRIAKEQKLGTLMWSVDTIDWQKPSPDVLLQRVMSKVHNGAMILMHPTESTSSSLDRLITQIKQKDLEINTVTEMLSEERSISDNE</sequence>
<dbReference type="PROSITE" id="PS51677">
    <property type="entry name" value="NODB"/>
    <property type="match status" value="1"/>
</dbReference>
<dbReference type="InterPro" id="IPR002509">
    <property type="entry name" value="NODB_dom"/>
</dbReference>
<feature type="domain" description="NodB homology" evidence="1">
    <location>
        <begin position="128"/>
        <end position="304"/>
    </location>
</feature>
<name>A0A553SNY5_NIACI</name>